<dbReference type="EMBL" id="MRZV01000803">
    <property type="protein sequence ID" value="PIK44070.1"/>
    <property type="molecule type" value="Genomic_DNA"/>
</dbReference>
<keyword evidence="2" id="KW-0576">Peroxisome</keyword>
<dbReference type="Proteomes" id="UP000230750">
    <property type="component" value="Unassembled WGS sequence"/>
</dbReference>
<dbReference type="PANTHER" id="PTHR20990:SF1">
    <property type="entry name" value="PEROXISOMAL MEMBRANE PROTEIN 11C"/>
    <property type="match status" value="1"/>
</dbReference>
<dbReference type="GO" id="GO:0016559">
    <property type="term" value="P:peroxisome fission"/>
    <property type="evidence" value="ECO:0007669"/>
    <property type="project" value="InterPro"/>
</dbReference>
<keyword evidence="5" id="KW-1185">Reference proteome</keyword>
<evidence type="ECO:0000256" key="3">
    <source>
        <dbReference type="ARBA" id="ARBA00046271"/>
    </source>
</evidence>
<protein>
    <submittedName>
        <fullName evidence="4">Putative peroxisomal membrane protein 11C</fullName>
    </submittedName>
</protein>
<dbReference type="InterPro" id="IPR008733">
    <property type="entry name" value="PEX11"/>
</dbReference>
<sequence length="226" mass="25566">MNSTLKLLESHSGRGRILRTVQYGSKMVAGTTFVNEQSRNGLLVLSSQLGLCRTILRLFDDLPMLSYTMSYGLGSQEKSLFIRLITLVQNFTDQLFFPIEHIAWASDAGILKISSERWNNLCVYCWLISLSITITRNLIQLTKLRQREAKKRSTDASGSISRKLSPEELWTSLSIVSELADLAICIHFMPSGFLWSGEEVTQGTLVFHCGKTSFHIEQWVTQAMDH</sequence>
<dbReference type="InterPro" id="IPR026510">
    <property type="entry name" value="PEX11C_met"/>
</dbReference>
<proteinExistence type="predicted"/>
<comment type="caution">
    <text evidence="4">The sequence shown here is derived from an EMBL/GenBank/DDBJ whole genome shotgun (WGS) entry which is preliminary data.</text>
</comment>
<evidence type="ECO:0000256" key="2">
    <source>
        <dbReference type="ARBA" id="ARBA00023140"/>
    </source>
</evidence>
<dbReference type="Pfam" id="PF05648">
    <property type="entry name" value="PEX11"/>
    <property type="match status" value="1"/>
</dbReference>
<evidence type="ECO:0000313" key="4">
    <source>
        <dbReference type="EMBL" id="PIK44070.1"/>
    </source>
</evidence>
<accession>A0A2G8K7S8</accession>
<dbReference type="AlphaFoldDB" id="A0A2G8K7S8"/>
<dbReference type="STRING" id="307972.A0A2G8K7S8"/>
<dbReference type="PANTHER" id="PTHR20990">
    <property type="entry name" value="PEROXISOMAL BIOGENESIS FACTOR 11"/>
    <property type="match status" value="1"/>
</dbReference>
<organism evidence="4 5">
    <name type="scientific">Stichopus japonicus</name>
    <name type="common">Sea cucumber</name>
    <dbReference type="NCBI Taxonomy" id="307972"/>
    <lineage>
        <taxon>Eukaryota</taxon>
        <taxon>Metazoa</taxon>
        <taxon>Echinodermata</taxon>
        <taxon>Eleutherozoa</taxon>
        <taxon>Echinozoa</taxon>
        <taxon>Holothuroidea</taxon>
        <taxon>Aspidochirotacea</taxon>
        <taxon>Aspidochirotida</taxon>
        <taxon>Stichopodidae</taxon>
        <taxon>Apostichopus</taxon>
    </lineage>
</organism>
<name>A0A2G8K7S8_STIJA</name>
<evidence type="ECO:0000313" key="5">
    <source>
        <dbReference type="Proteomes" id="UP000230750"/>
    </source>
</evidence>
<dbReference type="GO" id="GO:0005778">
    <property type="term" value="C:peroxisomal membrane"/>
    <property type="evidence" value="ECO:0007669"/>
    <property type="project" value="UniProtKB-SubCell"/>
</dbReference>
<comment type="subcellular location">
    <subcellularLocation>
        <location evidence="3">Peroxisome membrane</location>
    </subcellularLocation>
</comment>
<evidence type="ECO:0000256" key="1">
    <source>
        <dbReference type="ARBA" id="ARBA00023136"/>
    </source>
</evidence>
<reference evidence="4 5" key="1">
    <citation type="journal article" date="2017" name="PLoS Biol.">
        <title>The sea cucumber genome provides insights into morphological evolution and visceral regeneration.</title>
        <authorList>
            <person name="Zhang X."/>
            <person name="Sun L."/>
            <person name="Yuan J."/>
            <person name="Sun Y."/>
            <person name="Gao Y."/>
            <person name="Zhang L."/>
            <person name="Li S."/>
            <person name="Dai H."/>
            <person name="Hamel J.F."/>
            <person name="Liu C."/>
            <person name="Yu Y."/>
            <person name="Liu S."/>
            <person name="Lin W."/>
            <person name="Guo K."/>
            <person name="Jin S."/>
            <person name="Xu P."/>
            <person name="Storey K.B."/>
            <person name="Huan P."/>
            <person name="Zhang T."/>
            <person name="Zhou Y."/>
            <person name="Zhang J."/>
            <person name="Lin C."/>
            <person name="Li X."/>
            <person name="Xing L."/>
            <person name="Huo D."/>
            <person name="Sun M."/>
            <person name="Wang L."/>
            <person name="Mercier A."/>
            <person name="Li F."/>
            <person name="Yang H."/>
            <person name="Xiang J."/>
        </authorList>
    </citation>
    <scope>NUCLEOTIDE SEQUENCE [LARGE SCALE GENOMIC DNA]</scope>
    <source>
        <strain evidence="4">Shaxun</strain>
        <tissue evidence="4">Muscle</tissue>
    </source>
</reference>
<keyword evidence="1" id="KW-0472">Membrane</keyword>
<gene>
    <name evidence="4" type="ORF">BSL78_19087</name>
</gene>
<dbReference type="OrthoDB" id="10005898at2759"/>